<evidence type="ECO:0000313" key="4">
    <source>
        <dbReference type="EMBL" id="MBB4154762.1"/>
    </source>
</evidence>
<proteinExistence type="predicted"/>
<sequence length="125" mass="13666">MKQLFFLLPLVAAAPVVAQDTQASAAAKFRREFRASDADKDGFLSRPEVQARIGRMSAGAKSVDPVHAKRLGDLWFDAADSDRDGKVSEAEAQRLLTATFKRYDVDGDGRIEPGEREAAKKSLSK</sequence>
<reference evidence="4 5" key="1">
    <citation type="submission" date="2020-08" db="EMBL/GenBank/DDBJ databases">
        <title>Genomic Encyclopedia of Type Strains, Phase IV (KMG-IV): sequencing the most valuable type-strain genomes for metagenomic binning, comparative biology and taxonomic classification.</title>
        <authorList>
            <person name="Goeker M."/>
        </authorList>
    </citation>
    <scope>NUCLEOTIDE SEQUENCE [LARGE SCALE GENOMIC DNA]</scope>
    <source>
        <strain evidence="4 5">YC6723</strain>
    </source>
</reference>
<dbReference type="RefSeq" id="WP_183985625.1">
    <property type="nucleotide sequence ID" value="NZ_JACIEV010000008.1"/>
</dbReference>
<keyword evidence="5" id="KW-1185">Reference proteome</keyword>
<dbReference type="EMBL" id="JACIEV010000008">
    <property type="protein sequence ID" value="MBB4154762.1"/>
    <property type="molecule type" value="Genomic_DNA"/>
</dbReference>
<feature type="domain" description="EF-hand" evidence="3">
    <location>
        <begin position="24"/>
        <end position="59"/>
    </location>
</feature>
<gene>
    <name evidence="4" type="ORF">GGQ80_002678</name>
</gene>
<dbReference type="Gene3D" id="1.10.238.10">
    <property type="entry name" value="EF-hand"/>
    <property type="match status" value="1"/>
</dbReference>
<keyword evidence="2" id="KW-0732">Signal</keyword>
<dbReference type="AlphaFoldDB" id="A0A840FDM9"/>
<dbReference type="PROSITE" id="PS00018">
    <property type="entry name" value="EF_HAND_1"/>
    <property type="match status" value="1"/>
</dbReference>
<comment type="caution">
    <text evidence="4">The sequence shown here is derived from an EMBL/GenBank/DDBJ whole genome shotgun (WGS) entry which is preliminary data.</text>
</comment>
<dbReference type="SMART" id="SM00054">
    <property type="entry name" value="EFh"/>
    <property type="match status" value="2"/>
</dbReference>
<dbReference type="PROSITE" id="PS50222">
    <property type="entry name" value="EF_HAND_2"/>
    <property type="match status" value="1"/>
</dbReference>
<dbReference type="Proteomes" id="UP000529795">
    <property type="component" value="Unassembled WGS sequence"/>
</dbReference>
<accession>A0A840FDM9</accession>
<feature type="signal peptide" evidence="2">
    <location>
        <begin position="1"/>
        <end position="18"/>
    </location>
</feature>
<evidence type="ECO:0000259" key="3">
    <source>
        <dbReference type="PROSITE" id="PS50222"/>
    </source>
</evidence>
<protein>
    <submittedName>
        <fullName evidence="4">Ca2+-binding EF-hand superfamily protein</fullName>
    </submittedName>
</protein>
<evidence type="ECO:0000313" key="5">
    <source>
        <dbReference type="Proteomes" id="UP000529795"/>
    </source>
</evidence>
<dbReference type="SUPFAM" id="SSF47473">
    <property type="entry name" value="EF-hand"/>
    <property type="match status" value="1"/>
</dbReference>
<feature type="region of interest" description="Disordered" evidence="1">
    <location>
        <begin position="106"/>
        <end position="125"/>
    </location>
</feature>
<dbReference type="InterPro" id="IPR002048">
    <property type="entry name" value="EF_hand_dom"/>
</dbReference>
<name>A0A840FDM9_9SPHN</name>
<dbReference type="InterPro" id="IPR018247">
    <property type="entry name" value="EF_Hand_1_Ca_BS"/>
</dbReference>
<dbReference type="GO" id="GO:0005509">
    <property type="term" value="F:calcium ion binding"/>
    <property type="evidence" value="ECO:0007669"/>
    <property type="project" value="InterPro"/>
</dbReference>
<organism evidence="4 5">
    <name type="scientific">Sphingomonas jinjuensis</name>
    <dbReference type="NCBI Taxonomy" id="535907"/>
    <lineage>
        <taxon>Bacteria</taxon>
        <taxon>Pseudomonadati</taxon>
        <taxon>Pseudomonadota</taxon>
        <taxon>Alphaproteobacteria</taxon>
        <taxon>Sphingomonadales</taxon>
        <taxon>Sphingomonadaceae</taxon>
        <taxon>Sphingomonas</taxon>
    </lineage>
</organism>
<dbReference type="InterPro" id="IPR011992">
    <property type="entry name" value="EF-hand-dom_pair"/>
</dbReference>
<feature type="chain" id="PRO_5032645265" evidence="2">
    <location>
        <begin position="19"/>
        <end position="125"/>
    </location>
</feature>
<dbReference type="Pfam" id="PF13202">
    <property type="entry name" value="EF-hand_5"/>
    <property type="match status" value="3"/>
</dbReference>
<evidence type="ECO:0000256" key="1">
    <source>
        <dbReference type="SAM" id="MobiDB-lite"/>
    </source>
</evidence>
<evidence type="ECO:0000256" key="2">
    <source>
        <dbReference type="SAM" id="SignalP"/>
    </source>
</evidence>